<evidence type="ECO:0000313" key="2">
    <source>
        <dbReference type="Proteomes" id="UP000234206"/>
    </source>
</evidence>
<gene>
    <name evidence="1" type="ORF">CYJ76_10935</name>
</gene>
<name>A0A2I1P897_9MICO</name>
<dbReference type="Proteomes" id="UP000234206">
    <property type="component" value="Unassembled WGS sequence"/>
</dbReference>
<dbReference type="AlphaFoldDB" id="A0A2I1P897"/>
<evidence type="ECO:0000313" key="1">
    <source>
        <dbReference type="EMBL" id="PKZ40822.1"/>
    </source>
</evidence>
<accession>A0A2I1P897</accession>
<reference evidence="1 2" key="1">
    <citation type="submission" date="2017-12" db="EMBL/GenBank/DDBJ databases">
        <title>Phylogenetic diversity of female urinary microbiome.</title>
        <authorList>
            <person name="Thomas-White K."/>
            <person name="Wolfe A.J."/>
        </authorList>
    </citation>
    <scope>NUCLEOTIDE SEQUENCE [LARGE SCALE GENOMIC DNA]</scope>
    <source>
        <strain evidence="1 2">UMB1298</strain>
    </source>
</reference>
<sequence>MACLVAGCSGEGSQEETTSLPPWSVAVVETSLDADGGHPHGQVVLVDDAGDVVAEHPTAGVENADAVVAGGQLVVPARQQEVLLPVAGGAPGVGDLPPSDEDEVGGVTVTGVGDTTLVLKNAGTRSGGRGYAFTGSVIDPEGVDARVEVDGYVVGAWSCGKDYRVLVDDDGASDSAAQHLTELRIDTDGGVQEVGRSVLRGRYLQGATTVQWVCHRGRGTGLAGFASPGSGEELRVVTSVRGDVRTVPMTGDRAVRRRMGVLDLARWGDQLVWVTHDGVVAAASADGSDARRIGRFVVDEHQRGSAHFSLDEGSAQMAVTEREHLLLRWFALDDPEHVHERTLGHSVPGDLVVTDVVRAPSGASPGR</sequence>
<organism evidence="1 2">
    <name type="scientific">Kytococcus schroeteri</name>
    <dbReference type="NCBI Taxonomy" id="138300"/>
    <lineage>
        <taxon>Bacteria</taxon>
        <taxon>Bacillati</taxon>
        <taxon>Actinomycetota</taxon>
        <taxon>Actinomycetes</taxon>
        <taxon>Micrococcales</taxon>
        <taxon>Kytococcaceae</taxon>
        <taxon>Kytococcus</taxon>
    </lineage>
</organism>
<protein>
    <submittedName>
        <fullName evidence="1">Uncharacterized protein</fullName>
    </submittedName>
</protein>
<keyword evidence="2" id="KW-1185">Reference proteome</keyword>
<dbReference type="EMBL" id="PKIZ01000028">
    <property type="protein sequence ID" value="PKZ40822.1"/>
    <property type="molecule type" value="Genomic_DNA"/>
</dbReference>
<comment type="caution">
    <text evidence="1">The sequence shown here is derived from an EMBL/GenBank/DDBJ whole genome shotgun (WGS) entry which is preliminary data.</text>
</comment>
<proteinExistence type="predicted"/>